<dbReference type="Proteomes" id="UP001164794">
    <property type="component" value="Chromosome"/>
</dbReference>
<sequence length="131" mass="14982">MAYTDFARLSGLPVPETGFKQDTKYKGDLIEISKLENFPLHAEDNREIVWKNEPVLTEEKISDNENDGSFGPVVSVTNENPLSDKHIWIIGDSLTTALRPYFNAVFSETKYIGHWSEKPDMIVIVRVKYSF</sequence>
<gene>
    <name evidence="1" type="ORF">NB645_03720</name>
</gene>
<dbReference type="RefSeq" id="WP_269265400.1">
    <property type="nucleotide sequence ID" value="NZ_CP098248.1"/>
</dbReference>
<proteinExistence type="predicted"/>
<evidence type="ECO:0000313" key="1">
    <source>
        <dbReference type="EMBL" id="WAV97844.1"/>
    </source>
</evidence>
<dbReference type="EMBL" id="CP098248">
    <property type="protein sequence ID" value="WAV97844.1"/>
    <property type="molecule type" value="Genomic_DNA"/>
</dbReference>
<keyword evidence="2" id="KW-1185">Reference proteome</keyword>
<reference evidence="1" key="1">
    <citation type="journal article" date="2022" name="Front. Microbiol.">
        <title>New perspectives on an old grouping: The genomic and phenotypic variability of Oxalobacter formigenes and the implications for calcium oxalate stone prevention.</title>
        <authorList>
            <person name="Chmiel J.A."/>
            <person name="Carr C."/>
            <person name="Stuivenberg G.A."/>
            <person name="Venema R."/>
            <person name="Chanyi R.M."/>
            <person name="Al K.F."/>
            <person name="Giguere D."/>
            <person name="Say H."/>
            <person name="Akouris P.P."/>
            <person name="Dominguez Romero S.A."/>
            <person name="Kwong A."/>
            <person name="Tai V."/>
            <person name="Koval S.F."/>
            <person name="Razvi H."/>
            <person name="Bjazevic J."/>
            <person name="Burton J.P."/>
        </authorList>
    </citation>
    <scope>NUCLEOTIDE SEQUENCE</scope>
    <source>
        <strain evidence="1">HOxNP-1</strain>
    </source>
</reference>
<organism evidence="1 2">
    <name type="scientific">Oxalobacter aliiformigenes</name>
    <dbReference type="NCBI Taxonomy" id="2946593"/>
    <lineage>
        <taxon>Bacteria</taxon>
        <taxon>Pseudomonadati</taxon>
        <taxon>Pseudomonadota</taxon>
        <taxon>Betaproteobacteria</taxon>
        <taxon>Burkholderiales</taxon>
        <taxon>Oxalobacteraceae</taxon>
        <taxon>Oxalobacter</taxon>
    </lineage>
</organism>
<protein>
    <submittedName>
        <fullName evidence="1">Uncharacterized protein</fullName>
    </submittedName>
</protein>
<evidence type="ECO:0000313" key="2">
    <source>
        <dbReference type="Proteomes" id="UP001164794"/>
    </source>
</evidence>
<accession>A0ABY7JNN8</accession>
<name>A0ABY7JNN8_9BURK</name>